<proteinExistence type="predicted"/>
<comment type="caution">
    <text evidence="1">The sequence shown here is derived from an EMBL/GenBank/DDBJ whole genome shotgun (WGS) entry which is preliminary data.</text>
</comment>
<dbReference type="Proteomes" id="UP001159363">
    <property type="component" value="Chromosome 12"/>
</dbReference>
<dbReference type="EMBL" id="JARBHB010000013">
    <property type="protein sequence ID" value="KAJ8869862.1"/>
    <property type="molecule type" value="Genomic_DNA"/>
</dbReference>
<sequence length="548" mass="61480">MVNLLASLGLSLYYEYQTLEVSDMAHTETDFKEGSFSQFVFDNADLNVFTLDGYNTSLAMVGIKCVTPASSAQRCSKISRLTKLATSNECGRLDITPLEIFHSIPNIQGGGLDNFVVEHLESQNIPIPEWKGFMNSITEGCYRERTKVVPLPLVNTPPLNYDTDYTSLRYAAELCGTIKQNCAIITFDQPLYWKAREIVAASPSDSQLSNTVVWLDRFYLLMSYLWCIGYLMGGSGVKKLFSTIYAQLSVYKMLQGHDFAGAVRGHLLVQTTLSNIIFSQLGVWSDMTIETKVMQSFKTNTCLTHRRCISDSVISKWIVEMSVTHGMCALLEEFRGVLFSPSVQHVDFRMTRITRNTTDIGKLAAWFRSHSLFPIMEGIMSIAPGVVEDCTIINCYEVVTTGKQTLSFFFKASPSVKKDDDLWMYLEHELVPFPLSLFNGSGMRKPKKSVMYAFFNTTKKDWNPSNFDMVIDGGYRMPKVIWPRGCAVSTIWDAYINRQAPGDADLLIVTTAIDKSKPLDKSTVAVIGEDGDLEVLLMAKTPTDRDVL</sequence>
<gene>
    <name evidence="1" type="ORF">PR048_028871</name>
</gene>
<dbReference type="PANTHER" id="PTHR46704:SF1">
    <property type="entry name" value="TELOMERE LENGTH REGULATION PROTEIN TEL2 HOMOLOG"/>
    <property type="match status" value="1"/>
</dbReference>
<accession>A0ABQ9GEF2</accession>
<dbReference type="PANTHER" id="PTHR46704">
    <property type="entry name" value="CXC DOMAIN-CONTAINING PROTEIN-RELATED"/>
    <property type="match status" value="1"/>
</dbReference>
<organism evidence="1 2">
    <name type="scientific">Dryococelus australis</name>
    <dbReference type="NCBI Taxonomy" id="614101"/>
    <lineage>
        <taxon>Eukaryota</taxon>
        <taxon>Metazoa</taxon>
        <taxon>Ecdysozoa</taxon>
        <taxon>Arthropoda</taxon>
        <taxon>Hexapoda</taxon>
        <taxon>Insecta</taxon>
        <taxon>Pterygota</taxon>
        <taxon>Neoptera</taxon>
        <taxon>Polyneoptera</taxon>
        <taxon>Phasmatodea</taxon>
        <taxon>Verophasmatodea</taxon>
        <taxon>Anareolatae</taxon>
        <taxon>Phasmatidae</taxon>
        <taxon>Eurycanthinae</taxon>
        <taxon>Dryococelus</taxon>
    </lineage>
</organism>
<name>A0ABQ9GEF2_9NEOP</name>
<evidence type="ECO:0000313" key="1">
    <source>
        <dbReference type="EMBL" id="KAJ8869862.1"/>
    </source>
</evidence>
<keyword evidence="2" id="KW-1185">Reference proteome</keyword>
<reference evidence="1 2" key="1">
    <citation type="submission" date="2023-02" db="EMBL/GenBank/DDBJ databases">
        <title>LHISI_Scaffold_Assembly.</title>
        <authorList>
            <person name="Stuart O.P."/>
            <person name="Cleave R."/>
            <person name="Magrath M.J.L."/>
            <person name="Mikheyev A.S."/>
        </authorList>
    </citation>
    <scope>NUCLEOTIDE SEQUENCE [LARGE SCALE GENOMIC DNA]</scope>
    <source>
        <strain evidence="1">Daus_M_001</strain>
        <tissue evidence="1">Leg muscle</tissue>
    </source>
</reference>
<evidence type="ECO:0000313" key="2">
    <source>
        <dbReference type="Proteomes" id="UP001159363"/>
    </source>
</evidence>
<protein>
    <submittedName>
        <fullName evidence="1">Uncharacterized protein</fullName>
    </submittedName>
</protein>